<keyword evidence="4" id="KW-1185">Reference proteome</keyword>
<evidence type="ECO:0000256" key="1">
    <source>
        <dbReference type="ARBA" id="ARBA00022801"/>
    </source>
</evidence>
<dbReference type="Proteomes" id="UP001150924">
    <property type="component" value="Unassembled WGS sequence"/>
</dbReference>
<comment type="caution">
    <text evidence="3">The sequence shown here is derived from an EMBL/GenBank/DDBJ whole genome shotgun (WGS) entry which is preliminary data.</text>
</comment>
<feature type="compositionally biased region" description="Low complexity" evidence="2">
    <location>
        <begin position="183"/>
        <end position="204"/>
    </location>
</feature>
<gene>
    <name evidence="3" type="ORF">OV079_50425</name>
</gene>
<dbReference type="InterPro" id="IPR008928">
    <property type="entry name" value="6-hairpin_glycosidase_sf"/>
</dbReference>
<proteinExistence type="predicted"/>
<organism evidence="3 4">
    <name type="scientific">Nannocystis pusilla</name>
    <dbReference type="NCBI Taxonomy" id="889268"/>
    <lineage>
        <taxon>Bacteria</taxon>
        <taxon>Pseudomonadati</taxon>
        <taxon>Myxococcota</taxon>
        <taxon>Polyangia</taxon>
        <taxon>Nannocystales</taxon>
        <taxon>Nannocystaceae</taxon>
        <taxon>Nannocystis</taxon>
    </lineage>
</organism>
<evidence type="ECO:0000256" key="2">
    <source>
        <dbReference type="SAM" id="MobiDB-lite"/>
    </source>
</evidence>
<reference evidence="3" key="1">
    <citation type="submission" date="2022-11" db="EMBL/GenBank/DDBJ databases">
        <title>Minimal conservation of predation-associated metabolite biosynthetic gene clusters underscores biosynthetic potential of Myxococcota including descriptions for ten novel species: Archangium lansinium sp. nov., Myxococcus landrumus sp. nov., Nannocystis bai.</title>
        <authorList>
            <person name="Ahearne A."/>
            <person name="Stevens C."/>
            <person name="Phillips K."/>
        </authorList>
    </citation>
    <scope>NUCLEOTIDE SEQUENCE</scope>
    <source>
        <strain evidence="3">Na p29</strain>
    </source>
</reference>
<dbReference type="GO" id="GO:0005975">
    <property type="term" value="P:carbohydrate metabolic process"/>
    <property type="evidence" value="ECO:0007669"/>
    <property type="project" value="InterPro"/>
</dbReference>
<dbReference type="AlphaFoldDB" id="A0A9X3F375"/>
<feature type="region of interest" description="Disordered" evidence="2">
    <location>
        <begin position="170"/>
        <end position="216"/>
    </location>
</feature>
<protein>
    <submittedName>
        <fullName evidence="3">Glycoside hydrolase family 88 protein</fullName>
    </submittedName>
</protein>
<feature type="region of interest" description="Disordered" evidence="2">
    <location>
        <begin position="91"/>
        <end position="139"/>
    </location>
</feature>
<feature type="compositionally biased region" description="Basic and acidic residues" evidence="2">
    <location>
        <begin position="95"/>
        <end position="112"/>
    </location>
</feature>
<dbReference type="PANTHER" id="PTHR33886:SF8">
    <property type="entry name" value="UNSATURATED RHAMNOGALACTURONAN HYDROLASE (EUROFUNG)"/>
    <property type="match status" value="1"/>
</dbReference>
<dbReference type="InterPro" id="IPR012341">
    <property type="entry name" value="6hp_glycosidase-like_sf"/>
</dbReference>
<feature type="compositionally biased region" description="Basic and acidic residues" evidence="2">
    <location>
        <begin position="120"/>
        <end position="131"/>
    </location>
</feature>
<dbReference type="Gene3D" id="1.50.10.10">
    <property type="match status" value="1"/>
</dbReference>
<dbReference type="RefSeq" id="WP_267777684.1">
    <property type="nucleotide sequence ID" value="NZ_JAPNKE010000002.1"/>
</dbReference>
<keyword evidence="1 3" id="KW-0378">Hydrolase</keyword>
<sequence length="575" mass="61877">MIAVAVEQAEHAHYVEVAHVAQRSHVGEDGVPGVVRDRGHVVIGEPGRASEVYKHVGHAARVERLRAGELEVVLLPLDLPRRELTGRELIGGAARQEHRPREDDRTLAEHAETVGAASEARPEDLAPRDHASAAAENNARLAGQTSRIVRLMRAMTRVMMQCALASTMSACSPPAGQDDGDSEASGTTSTGGPTTTSEGSGTSETDGEPAYFDDCGEGPPDAACYAEKRDPGSESVALAKAIARRHMKTHPAVEQTWDWEETVFMLGLTELYRVTGETEFRDHYKAYIERHIAEGYRIESSDTCAPAAIAAILAAATGEPRYRAVVDDALHYLDEVALRGEHGGINHLGALDLFGVTLWVDSLFMFGNVMTRWGEHADDASLLTEYGEQVRIFSERLQSTSGLYVHADQWFGVDPEIYWGRGNGWASAAVFDYLRARTVRGEGDAVAAEAMARQVSGILASQDASGLWWIVLNRPEAVYLETSTAALFAYGLARGFRYGHVEASALPAIERALAGVRSQIVADEAGEPVVTGISGPTMPGDLAYYAKIPLEDDRGYGVGAVILALVESSGLPSSE</sequence>
<dbReference type="SUPFAM" id="SSF48208">
    <property type="entry name" value="Six-hairpin glycosidases"/>
    <property type="match status" value="1"/>
</dbReference>
<dbReference type="GO" id="GO:0016787">
    <property type="term" value="F:hydrolase activity"/>
    <property type="evidence" value="ECO:0007669"/>
    <property type="project" value="UniProtKB-KW"/>
</dbReference>
<dbReference type="InterPro" id="IPR052043">
    <property type="entry name" value="PolySaccharide_Degr_Enz"/>
</dbReference>
<dbReference type="PANTHER" id="PTHR33886">
    <property type="entry name" value="UNSATURATED RHAMNOGALACTURONAN HYDROLASE (EUROFUNG)"/>
    <property type="match status" value="1"/>
</dbReference>
<dbReference type="Pfam" id="PF07470">
    <property type="entry name" value="Glyco_hydro_88"/>
    <property type="match status" value="1"/>
</dbReference>
<evidence type="ECO:0000313" key="3">
    <source>
        <dbReference type="EMBL" id="MCY1013614.1"/>
    </source>
</evidence>
<name>A0A9X3F375_9BACT</name>
<accession>A0A9X3F375</accession>
<dbReference type="EMBL" id="JAPNKE010000002">
    <property type="protein sequence ID" value="MCY1013614.1"/>
    <property type="molecule type" value="Genomic_DNA"/>
</dbReference>
<evidence type="ECO:0000313" key="4">
    <source>
        <dbReference type="Proteomes" id="UP001150924"/>
    </source>
</evidence>
<dbReference type="InterPro" id="IPR010905">
    <property type="entry name" value="Glyco_hydro_88"/>
</dbReference>